<reference evidence="2 3" key="1">
    <citation type="submission" date="2023-12" db="EMBL/GenBank/DDBJ databases">
        <title>Genome sequencing and assembly of bacterial species from a model synthetic community.</title>
        <authorList>
            <person name="Hogle S.L."/>
        </authorList>
    </citation>
    <scope>NUCLEOTIDE SEQUENCE [LARGE SCALE GENOMIC DNA]</scope>
    <source>
        <strain evidence="2 3">HAMBI_3031</strain>
    </source>
</reference>
<gene>
    <name evidence="2" type="ORF">U0035_08200</name>
</gene>
<dbReference type="RefSeq" id="WP_114789508.1">
    <property type="nucleotide sequence ID" value="NZ_CP139960.1"/>
</dbReference>
<dbReference type="InterPro" id="IPR001130">
    <property type="entry name" value="TatD-like"/>
</dbReference>
<evidence type="ECO:0000313" key="3">
    <source>
        <dbReference type="Proteomes" id="UP001325680"/>
    </source>
</evidence>
<evidence type="ECO:0000256" key="1">
    <source>
        <dbReference type="ARBA" id="ARBA00022723"/>
    </source>
</evidence>
<dbReference type="PANTHER" id="PTHR46124">
    <property type="entry name" value="D-AMINOACYL-TRNA DEACYLASE"/>
    <property type="match status" value="1"/>
</dbReference>
<keyword evidence="2" id="KW-0378">Hydrolase</keyword>
<dbReference type="InterPro" id="IPR032466">
    <property type="entry name" value="Metal_Hydrolase"/>
</dbReference>
<dbReference type="NCBIfam" id="TIGR00010">
    <property type="entry name" value="YchF/TatD family DNA exonuclease"/>
    <property type="match status" value="1"/>
</dbReference>
<dbReference type="SUPFAM" id="SSF51556">
    <property type="entry name" value="Metallo-dependent hydrolases"/>
    <property type="match status" value="1"/>
</dbReference>
<dbReference type="Proteomes" id="UP001325680">
    <property type="component" value="Chromosome"/>
</dbReference>
<dbReference type="PANTHER" id="PTHR46124:SF4">
    <property type="entry name" value="HYDROLASE TATD"/>
    <property type="match status" value="1"/>
</dbReference>
<protein>
    <submittedName>
        <fullName evidence="2">TatD family hydrolase</fullName>
    </submittedName>
</protein>
<dbReference type="Pfam" id="PF01026">
    <property type="entry name" value="TatD_DNase"/>
    <property type="match status" value="1"/>
</dbReference>
<sequence>MFIDTHAHIYSEQLLMDKDEFLERSLAANVTTILMPAIDKHTHEAMLAMEGPSPVKCISMMGLHPCSVKGDFEQELQLIEDHLRQRKFVAIGETGLDFYWDLNFKEQQYIAFKQQIEWAIQYDVPIVIHSRSSTRECIDLVTQYKGKGLKGVFHCFGGSREEAEQIMNLGFYLGIGGVLTFKKSGLDEVMRQVGLDRVVLETDAPYLAPVPYRGKRNEPAYIPLIAQRLSEVMGVTMDEIAEVTTNNAKKLFNL</sequence>
<keyword evidence="1" id="KW-0479">Metal-binding</keyword>
<dbReference type="GO" id="GO:0016787">
    <property type="term" value="F:hydrolase activity"/>
    <property type="evidence" value="ECO:0007669"/>
    <property type="project" value="UniProtKB-KW"/>
</dbReference>
<accession>A0ABZ0WBZ4</accession>
<organism evidence="2 3">
    <name type="scientific">Niabella yanshanensis</name>
    <dbReference type="NCBI Taxonomy" id="577386"/>
    <lineage>
        <taxon>Bacteria</taxon>
        <taxon>Pseudomonadati</taxon>
        <taxon>Bacteroidota</taxon>
        <taxon>Chitinophagia</taxon>
        <taxon>Chitinophagales</taxon>
        <taxon>Chitinophagaceae</taxon>
        <taxon>Niabella</taxon>
    </lineage>
</organism>
<name>A0ABZ0WBZ4_9BACT</name>
<dbReference type="Gene3D" id="3.20.20.140">
    <property type="entry name" value="Metal-dependent hydrolases"/>
    <property type="match status" value="1"/>
</dbReference>
<dbReference type="CDD" id="cd01310">
    <property type="entry name" value="TatD_DNAse"/>
    <property type="match status" value="1"/>
</dbReference>
<keyword evidence="3" id="KW-1185">Reference proteome</keyword>
<dbReference type="InterPro" id="IPR015991">
    <property type="entry name" value="TatD/YcfH-like"/>
</dbReference>
<proteinExistence type="predicted"/>
<dbReference type="PIRSF" id="PIRSF005902">
    <property type="entry name" value="DNase_TatD"/>
    <property type="match status" value="1"/>
</dbReference>
<evidence type="ECO:0000313" key="2">
    <source>
        <dbReference type="EMBL" id="WQD40124.1"/>
    </source>
</evidence>
<dbReference type="EMBL" id="CP139960">
    <property type="protein sequence ID" value="WQD40124.1"/>
    <property type="molecule type" value="Genomic_DNA"/>
</dbReference>